<keyword evidence="6" id="KW-0809">Transit peptide</keyword>
<keyword evidence="7 9" id="KW-0804">Transcription</keyword>
<dbReference type="Pfam" id="PF14700">
    <property type="entry name" value="RPOL_N"/>
    <property type="match status" value="1"/>
</dbReference>
<protein>
    <recommendedName>
        <fullName evidence="2 9">DNA-directed RNA polymerase</fullName>
        <ecNumber evidence="2 9">2.7.7.6</ecNumber>
    </recommendedName>
</protein>
<dbReference type="Gene3D" id="1.10.1320.10">
    <property type="entry name" value="DNA-directed RNA polymerase, N-terminal domain"/>
    <property type="match status" value="1"/>
</dbReference>
<evidence type="ECO:0000256" key="4">
    <source>
        <dbReference type="ARBA" id="ARBA00022679"/>
    </source>
</evidence>
<dbReference type="InterPro" id="IPR011990">
    <property type="entry name" value="TPR-like_helical_dom_sf"/>
</dbReference>
<dbReference type="InterPro" id="IPR002092">
    <property type="entry name" value="DNA-dir_Rpol_phage-type"/>
</dbReference>
<keyword evidence="4 9" id="KW-0808">Transferase</keyword>
<evidence type="ECO:0000259" key="10">
    <source>
        <dbReference type="SMART" id="SM01311"/>
    </source>
</evidence>
<dbReference type="PANTHER" id="PTHR10102">
    <property type="entry name" value="DNA-DIRECTED RNA POLYMERASE, MITOCHONDRIAL"/>
    <property type="match status" value="1"/>
</dbReference>
<dbReference type="InterPro" id="IPR029262">
    <property type="entry name" value="RPOL_N"/>
</dbReference>
<evidence type="ECO:0000256" key="1">
    <source>
        <dbReference type="ARBA" id="ARBA00009493"/>
    </source>
</evidence>
<dbReference type="Pfam" id="PF00940">
    <property type="entry name" value="RNA_pol"/>
    <property type="match status" value="1"/>
</dbReference>
<dbReference type="GO" id="GO:0001018">
    <property type="term" value="F:mitochondrial promoter sequence-specific DNA binding"/>
    <property type="evidence" value="ECO:0007669"/>
    <property type="project" value="TreeGrafter"/>
</dbReference>
<dbReference type="EMBL" id="GGYP01001747">
    <property type="protein sequence ID" value="MDE46518.1"/>
    <property type="molecule type" value="Transcribed_RNA"/>
</dbReference>
<evidence type="ECO:0000256" key="6">
    <source>
        <dbReference type="ARBA" id="ARBA00022946"/>
    </source>
</evidence>
<comment type="similarity">
    <text evidence="1 9">Belongs to the phage and mitochondrial RNA polymerase family.</text>
</comment>
<dbReference type="InterPro" id="IPR037159">
    <property type="entry name" value="RNA_POL_N_sf"/>
</dbReference>
<name>A0A6G1S805_9ACAR</name>
<dbReference type="Gene3D" id="1.10.150.20">
    <property type="entry name" value="5' to 3' exonuclease, C-terminal subdomain"/>
    <property type="match status" value="1"/>
</dbReference>
<dbReference type="SMART" id="SM01311">
    <property type="entry name" value="RPOL_N"/>
    <property type="match status" value="1"/>
</dbReference>
<dbReference type="PROSITE" id="PS00900">
    <property type="entry name" value="RNA_POL_PHAGE_1"/>
    <property type="match status" value="1"/>
</dbReference>
<evidence type="ECO:0000256" key="7">
    <source>
        <dbReference type="ARBA" id="ARBA00023163"/>
    </source>
</evidence>
<dbReference type="EC" id="2.7.7.6" evidence="2 9"/>
<dbReference type="PANTHER" id="PTHR10102:SF0">
    <property type="entry name" value="DNA-DIRECTED RNA POLYMERASE, MITOCHONDRIAL"/>
    <property type="match status" value="1"/>
</dbReference>
<keyword evidence="3 9" id="KW-0240">DNA-directed RNA polymerase</keyword>
<dbReference type="InterPro" id="IPR046950">
    <property type="entry name" value="DNA-dir_Rpol_C_phage-type"/>
</dbReference>
<feature type="domain" description="DNA-directed RNA polymerase N-terminal" evidence="10">
    <location>
        <begin position="191"/>
        <end position="514"/>
    </location>
</feature>
<keyword evidence="5 9" id="KW-0548">Nucleotidyltransferase</keyword>
<organism evidence="11">
    <name type="scientific">Aceria tosichella</name>
    <name type="common">wheat curl mite</name>
    <dbReference type="NCBI Taxonomy" id="561515"/>
    <lineage>
        <taxon>Eukaryota</taxon>
        <taxon>Metazoa</taxon>
        <taxon>Ecdysozoa</taxon>
        <taxon>Arthropoda</taxon>
        <taxon>Chelicerata</taxon>
        <taxon>Arachnida</taxon>
        <taxon>Acari</taxon>
        <taxon>Acariformes</taxon>
        <taxon>Trombidiformes</taxon>
        <taxon>Prostigmata</taxon>
        <taxon>Eupodina</taxon>
        <taxon>Eriophyoidea</taxon>
        <taxon>Eriophyidae</taxon>
        <taxon>Eriophyinae</taxon>
        <taxon>Aceriini</taxon>
        <taxon>Aceria</taxon>
    </lineage>
</organism>
<dbReference type="GO" id="GO:0006390">
    <property type="term" value="P:mitochondrial transcription"/>
    <property type="evidence" value="ECO:0007669"/>
    <property type="project" value="TreeGrafter"/>
</dbReference>
<dbReference type="GO" id="GO:0034245">
    <property type="term" value="C:mitochondrial DNA-directed RNA polymerase complex"/>
    <property type="evidence" value="ECO:0007669"/>
    <property type="project" value="TreeGrafter"/>
</dbReference>
<dbReference type="Gene3D" id="1.10.287.280">
    <property type="match status" value="1"/>
</dbReference>
<dbReference type="Gene3D" id="1.25.40.10">
    <property type="entry name" value="Tetratricopeptide repeat domain"/>
    <property type="match status" value="1"/>
</dbReference>
<comment type="function">
    <text evidence="9">DNA-dependent RNA polymerase catalyzes the transcription of DNA into RNA using the four ribonucleoside triphosphates as substrates.</text>
</comment>
<evidence type="ECO:0000256" key="2">
    <source>
        <dbReference type="ARBA" id="ARBA00012418"/>
    </source>
</evidence>
<comment type="catalytic activity">
    <reaction evidence="8 9">
        <text>RNA(n) + a ribonucleoside 5'-triphosphate = RNA(n+1) + diphosphate</text>
        <dbReference type="Rhea" id="RHEA:21248"/>
        <dbReference type="Rhea" id="RHEA-COMP:14527"/>
        <dbReference type="Rhea" id="RHEA-COMP:17342"/>
        <dbReference type="ChEBI" id="CHEBI:33019"/>
        <dbReference type="ChEBI" id="CHEBI:61557"/>
        <dbReference type="ChEBI" id="CHEBI:140395"/>
        <dbReference type="EC" id="2.7.7.6"/>
    </reaction>
</comment>
<gene>
    <name evidence="11" type="primary">POLRMT</name>
    <name evidence="11" type="ORF">g.5234</name>
</gene>
<dbReference type="AlphaFoldDB" id="A0A6G1S805"/>
<evidence type="ECO:0000256" key="8">
    <source>
        <dbReference type="ARBA" id="ARBA00048552"/>
    </source>
</evidence>
<dbReference type="GO" id="GO:0003899">
    <property type="term" value="F:DNA-directed RNA polymerase activity"/>
    <property type="evidence" value="ECO:0007669"/>
    <property type="project" value="UniProtKB-EC"/>
</dbReference>
<dbReference type="GO" id="GO:0071897">
    <property type="term" value="P:DNA biosynthetic process"/>
    <property type="evidence" value="ECO:0007669"/>
    <property type="project" value="UniProtKB-ARBA"/>
</dbReference>
<evidence type="ECO:0000256" key="3">
    <source>
        <dbReference type="ARBA" id="ARBA00022478"/>
    </source>
</evidence>
<dbReference type="SUPFAM" id="SSF56672">
    <property type="entry name" value="DNA/RNA polymerases"/>
    <property type="match status" value="1"/>
</dbReference>
<evidence type="ECO:0000313" key="11">
    <source>
        <dbReference type="EMBL" id="MDE46518.1"/>
    </source>
</evidence>
<evidence type="ECO:0000256" key="5">
    <source>
        <dbReference type="ARBA" id="ARBA00022695"/>
    </source>
</evidence>
<dbReference type="FunFam" id="1.10.287.280:FF:000001">
    <property type="entry name" value="DNA-directed RNA polymerase"/>
    <property type="match status" value="1"/>
</dbReference>
<evidence type="ECO:0000256" key="9">
    <source>
        <dbReference type="RuleBase" id="RU003805"/>
    </source>
</evidence>
<reference evidence="11" key="1">
    <citation type="submission" date="2018-10" db="EMBL/GenBank/DDBJ databases">
        <title>Transcriptome assembly of Aceria tosichella (Wheat curl mite) Type 2.</title>
        <authorList>
            <person name="Scully E.D."/>
            <person name="Geib S.M."/>
            <person name="Palmer N.A."/>
            <person name="Gupta A.K."/>
            <person name="Sarath G."/>
            <person name="Tatineni S."/>
        </authorList>
    </citation>
    <scope>NUCLEOTIDE SEQUENCE</scope>
    <source>
        <strain evidence="11">LincolnNE</strain>
    </source>
</reference>
<proteinExistence type="inferred from homology"/>
<accession>A0A6G1S805</accession>
<dbReference type="InterPro" id="IPR043502">
    <property type="entry name" value="DNA/RNA_pol_sf"/>
</dbReference>
<dbReference type="PROSITE" id="PS00489">
    <property type="entry name" value="RNA_POL_PHAGE_2"/>
    <property type="match status" value="1"/>
</dbReference>
<sequence>MTFQMIRRRMYEKLSLNSYLNVCVDVGQINRAFNTLLKLSSYRKNQLVDVNHYNIVLKGWAKLASIAQVVETRMHMIRNSIEPNAESYAYILLAYAKGPDNRRSTIKRIYQDLKTRNIDPETLFHHAYINPADRRSIINLLKQVDPKYQDRFCPEPINYDCKLLKDFDKTPYVPYDFSGIKDLKKLESWADNQRFVENKSSITIKSVANVKDSPQQLERYAKLWQKLTELWKKSLHDALDESLTALQKQSEDSTKIHLYPYLCSIDRNMLIHLMLDEIETNASFASYSMSTNQLHKNFGHKIMTRYLRAKSQEDGSYQEKQNIYAEYLREYCTNPDLVSRVTPRQFMQMKAVETNNYSIYKEKLTLVEEWPHHIVVAVGRFLYGVLLREIKFDPDTVRNPKRDINMKNLVHAFYTAYFQIDSTHKIKEEFRAHQDFERLQLKSSSVRLKFDYSYLPCSSPPLPWLSHRFGGYLTNKSELVRVSNPFAEQAHVALQKNDNQKLYPSLDSLNAIGICPWIVNKDILDLVIQLFQSGGDTELNVPLDETKMNDKVPIMKENPSKADKILFNKEKKRYDQRRREMYSLWRDCLYRLSIANHFRDRIFWFPHNMDFRGRTYPIPPHFNHLGADLARALLLFAKGRPLGPKGLDWLKIHVINLVGSMKSKSLKERLDYANSILHLEVLDSADNPWDGRRWWTNNENPWQVLACCKEIARAIRSGDPKQYVSHFPVHQDGSCNGLQHYAALGRDPGGAMAVNLVPCDKPQDVYSRVVEIVEGMRKQDAEKGLKVALMLEGFIQRKVIKQTVMTTVYGVTRYGARQQIARQLTAKGFSDHDIWSAAQYLTSKTFDSIGRMFNKSRTIQDWLNECAYIIASKCRQPVSWETPLGFLVTQPYTLPSLTSTNRLLSSTVGGDALVSNDPLARLNAPKQKTAFPPNYIHSLDSSHMMLTSLYCQRRGITFVSVHDCYWTHPSTVDEMNEICRQQFIALHSEPLLQDLSEQFIERFGEHFEQKEAVVVKKAAAASGSACTNMATKPLIEMYDSSRQTEQGRTRAKFLDVPTTGDLNLNLVQKSTYFFS</sequence>